<dbReference type="CDD" id="cd12797">
    <property type="entry name" value="M23_peptidase"/>
    <property type="match status" value="1"/>
</dbReference>
<gene>
    <name evidence="11" type="ORF">SAMN05216233_101567</name>
</gene>
<evidence type="ECO:0000256" key="1">
    <source>
        <dbReference type="ARBA" id="ARBA00001947"/>
    </source>
</evidence>
<evidence type="ECO:0000256" key="3">
    <source>
        <dbReference type="ARBA" id="ARBA00022670"/>
    </source>
</evidence>
<name>A0A1G5B148_9BACT</name>
<dbReference type="Proteomes" id="UP000198870">
    <property type="component" value="Unassembled WGS sequence"/>
</dbReference>
<accession>A0A1G5B148</accession>
<evidence type="ECO:0000313" key="11">
    <source>
        <dbReference type="EMBL" id="SCX83878.1"/>
    </source>
</evidence>
<protein>
    <submittedName>
        <fullName evidence="11">Murein DD-endopeptidase MepM and murein hydrolase activator NlpD, contain LysM domain</fullName>
    </submittedName>
</protein>
<keyword evidence="8" id="KW-0732">Signal</keyword>
<evidence type="ECO:0000256" key="8">
    <source>
        <dbReference type="SAM" id="SignalP"/>
    </source>
</evidence>
<organism evidence="11 12">
    <name type="scientific">Desulfoluna spongiiphila</name>
    <dbReference type="NCBI Taxonomy" id="419481"/>
    <lineage>
        <taxon>Bacteria</taxon>
        <taxon>Pseudomonadati</taxon>
        <taxon>Thermodesulfobacteriota</taxon>
        <taxon>Desulfobacteria</taxon>
        <taxon>Desulfobacterales</taxon>
        <taxon>Desulfolunaceae</taxon>
        <taxon>Desulfoluna</taxon>
    </lineage>
</organism>
<dbReference type="OrthoDB" id="9815245at2"/>
<keyword evidence="3" id="KW-0645">Protease</keyword>
<dbReference type="EMBL" id="FMUX01000001">
    <property type="protein sequence ID" value="SCX83878.1"/>
    <property type="molecule type" value="Genomic_DNA"/>
</dbReference>
<dbReference type="GO" id="GO:0046872">
    <property type="term" value="F:metal ion binding"/>
    <property type="evidence" value="ECO:0007669"/>
    <property type="project" value="UniProtKB-KW"/>
</dbReference>
<feature type="signal peptide" evidence="8">
    <location>
        <begin position="1"/>
        <end position="23"/>
    </location>
</feature>
<dbReference type="Pfam" id="PF01551">
    <property type="entry name" value="Peptidase_M23"/>
    <property type="match status" value="1"/>
</dbReference>
<dbReference type="InterPro" id="IPR050570">
    <property type="entry name" value="Cell_wall_metabolism_enzyme"/>
</dbReference>
<dbReference type="Pfam" id="PF19425">
    <property type="entry name" value="Csd3_N2"/>
    <property type="match status" value="1"/>
</dbReference>
<evidence type="ECO:0000256" key="7">
    <source>
        <dbReference type="ARBA" id="ARBA00023049"/>
    </source>
</evidence>
<evidence type="ECO:0000256" key="4">
    <source>
        <dbReference type="ARBA" id="ARBA00022723"/>
    </source>
</evidence>
<dbReference type="Gene3D" id="2.70.70.10">
    <property type="entry name" value="Glucose Permease (Domain IIA)"/>
    <property type="match status" value="1"/>
</dbReference>
<evidence type="ECO:0000256" key="6">
    <source>
        <dbReference type="ARBA" id="ARBA00022833"/>
    </source>
</evidence>
<dbReference type="STRING" id="419481.SAMN05216233_101567"/>
<reference evidence="11 12" key="1">
    <citation type="submission" date="2016-10" db="EMBL/GenBank/DDBJ databases">
        <authorList>
            <person name="de Groot N.N."/>
        </authorList>
    </citation>
    <scope>NUCLEOTIDE SEQUENCE [LARGE SCALE GENOMIC DNA]</scope>
    <source>
        <strain evidence="11 12">AA1</strain>
    </source>
</reference>
<dbReference type="Gene3D" id="3.10.450.350">
    <property type="match status" value="1"/>
</dbReference>
<dbReference type="RefSeq" id="WP_092207981.1">
    <property type="nucleotide sequence ID" value="NZ_FMUX01000001.1"/>
</dbReference>
<proteinExistence type="predicted"/>
<keyword evidence="12" id="KW-1185">Reference proteome</keyword>
<keyword evidence="5 11" id="KW-0378">Hydrolase</keyword>
<sequence length="450" mass="49063">MKYKNIPFLVVFLAALLFTSCDEHDGGASSAVIGAADAPASEPVAEAPALPPEPEETVVKGKVSSGNTAASILKKWLSPSEVYAFAGACTPVYDLTRIRVGNTWQVATLDEEFTRFEYAIDSDSYLEVSRDGEDYTAIVKPIAYDVRMERVTGSIRTSLYGAMTEAGEKPELAVRLGNLMGWEIDFIHDLRVGDTFSVLVEKRYSGNVFKGYGRILAVAFTNQGELHEAFRMEDADGSGEYYAPDGRNLRHVFLKTPVAFTRISSGFTLRRYHPIQKRYKPHYGVDYAAPTGTPIYAIGSGTLKRVATNNSSGNHILITHGNGYESGYLHMSRFARGMRTGRKVKQGDLIGYVGSTGLATGPHLCFRMKIHGKPVDPTKIDTPRAGSIDATQKEAFSRIMAQYRPQLLVPVARPAASPRRPRADSFSHAAEIPPAALPGAKLLPDPIPTG</sequence>
<evidence type="ECO:0000313" key="12">
    <source>
        <dbReference type="Proteomes" id="UP000198870"/>
    </source>
</evidence>
<evidence type="ECO:0000256" key="5">
    <source>
        <dbReference type="ARBA" id="ARBA00022801"/>
    </source>
</evidence>
<evidence type="ECO:0000259" key="10">
    <source>
        <dbReference type="Pfam" id="PF19425"/>
    </source>
</evidence>
<comment type="cofactor">
    <cofactor evidence="1">
        <name>Zn(2+)</name>
        <dbReference type="ChEBI" id="CHEBI:29105"/>
    </cofactor>
</comment>
<dbReference type="SUPFAM" id="SSF51261">
    <property type="entry name" value="Duplicated hybrid motif"/>
    <property type="match status" value="1"/>
</dbReference>
<feature type="chain" id="PRO_5011660207" evidence="8">
    <location>
        <begin position="24"/>
        <end position="450"/>
    </location>
</feature>
<dbReference type="GO" id="GO:0030313">
    <property type="term" value="C:cell envelope"/>
    <property type="evidence" value="ECO:0007669"/>
    <property type="project" value="UniProtKB-SubCell"/>
</dbReference>
<comment type="subcellular location">
    <subcellularLocation>
        <location evidence="2">Cell envelope</location>
    </subcellularLocation>
</comment>
<keyword evidence="7" id="KW-0482">Metalloprotease</keyword>
<dbReference type="InterPro" id="IPR016047">
    <property type="entry name" value="M23ase_b-sheet_dom"/>
</dbReference>
<dbReference type="PANTHER" id="PTHR21666:SF288">
    <property type="entry name" value="CELL DIVISION PROTEIN YTFB"/>
    <property type="match status" value="1"/>
</dbReference>
<evidence type="ECO:0000259" key="9">
    <source>
        <dbReference type="Pfam" id="PF01551"/>
    </source>
</evidence>
<dbReference type="PROSITE" id="PS51257">
    <property type="entry name" value="PROKAR_LIPOPROTEIN"/>
    <property type="match status" value="1"/>
</dbReference>
<feature type="domain" description="M23ase beta-sheet core" evidence="9">
    <location>
        <begin position="281"/>
        <end position="377"/>
    </location>
</feature>
<dbReference type="PANTHER" id="PTHR21666">
    <property type="entry name" value="PEPTIDASE-RELATED"/>
    <property type="match status" value="1"/>
</dbReference>
<dbReference type="AlphaFoldDB" id="A0A1G5B148"/>
<keyword evidence="6" id="KW-0862">Zinc</keyword>
<evidence type="ECO:0000256" key="2">
    <source>
        <dbReference type="ARBA" id="ARBA00004196"/>
    </source>
</evidence>
<keyword evidence="4" id="KW-0479">Metal-binding</keyword>
<dbReference type="GO" id="GO:0006508">
    <property type="term" value="P:proteolysis"/>
    <property type="evidence" value="ECO:0007669"/>
    <property type="project" value="UniProtKB-KW"/>
</dbReference>
<feature type="domain" description="Csd3-like second N-terminal" evidence="10">
    <location>
        <begin position="149"/>
        <end position="267"/>
    </location>
</feature>
<dbReference type="InterPro" id="IPR045834">
    <property type="entry name" value="Csd3_N2"/>
</dbReference>
<dbReference type="InterPro" id="IPR011055">
    <property type="entry name" value="Dup_hybrid_motif"/>
</dbReference>
<dbReference type="GO" id="GO:0004222">
    <property type="term" value="F:metalloendopeptidase activity"/>
    <property type="evidence" value="ECO:0007669"/>
    <property type="project" value="TreeGrafter"/>
</dbReference>